<comment type="caution">
    <text evidence="2">The sequence shown here is derived from an EMBL/GenBank/DDBJ whole genome shotgun (WGS) entry which is preliminary data.</text>
</comment>
<evidence type="ECO:0000313" key="2">
    <source>
        <dbReference type="EMBL" id="MQM05226.1"/>
    </source>
</evidence>
<dbReference type="AlphaFoldDB" id="A0A843WBL0"/>
<proteinExistence type="predicted"/>
<reference evidence="2" key="1">
    <citation type="submission" date="2017-07" db="EMBL/GenBank/DDBJ databases">
        <title>Taro Niue Genome Assembly and Annotation.</title>
        <authorList>
            <person name="Atibalentja N."/>
            <person name="Keating K."/>
            <person name="Fields C.J."/>
        </authorList>
    </citation>
    <scope>NUCLEOTIDE SEQUENCE</scope>
    <source>
        <strain evidence="2">Niue_2</strain>
        <tissue evidence="2">Leaf</tissue>
    </source>
</reference>
<gene>
    <name evidence="2" type="ORF">Taro_038035</name>
</gene>
<name>A0A843WBL0_COLES</name>
<feature type="compositionally biased region" description="Acidic residues" evidence="1">
    <location>
        <begin position="11"/>
        <end position="26"/>
    </location>
</feature>
<feature type="region of interest" description="Disordered" evidence="1">
    <location>
        <begin position="1"/>
        <end position="64"/>
    </location>
</feature>
<feature type="non-terminal residue" evidence="2">
    <location>
        <position position="1"/>
    </location>
</feature>
<dbReference type="Proteomes" id="UP000652761">
    <property type="component" value="Unassembled WGS sequence"/>
</dbReference>
<organism evidence="2 3">
    <name type="scientific">Colocasia esculenta</name>
    <name type="common">Wild taro</name>
    <name type="synonym">Arum esculentum</name>
    <dbReference type="NCBI Taxonomy" id="4460"/>
    <lineage>
        <taxon>Eukaryota</taxon>
        <taxon>Viridiplantae</taxon>
        <taxon>Streptophyta</taxon>
        <taxon>Embryophyta</taxon>
        <taxon>Tracheophyta</taxon>
        <taxon>Spermatophyta</taxon>
        <taxon>Magnoliopsida</taxon>
        <taxon>Liliopsida</taxon>
        <taxon>Araceae</taxon>
        <taxon>Aroideae</taxon>
        <taxon>Colocasieae</taxon>
        <taxon>Colocasia</taxon>
    </lineage>
</organism>
<sequence length="240" mass="27259">IRRDYSLPINVDDDEDDDDDDDDLDPEFTSTARASRRSYAEEDDRRKGLGTSGSHLSRSVKQPSIKQALKGVKATANAAKEAIKGYFFNPRFQYKDNVNNDGEVMRGIMNVITRLARTMNERFDAMAENFSNFSSFVYNFLTFFNLVDPRSARLHWSRADPRIRPDLGQDRLGPTQPWKAKSPGSTQNRSILDRIEGYGSDYGGEVPESANFQLDRPESSWIDWIKQGSTDSRLIQADAD</sequence>
<accession>A0A843WBL0</accession>
<feature type="region of interest" description="Disordered" evidence="1">
    <location>
        <begin position="163"/>
        <end position="189"/>
    </location>
</feature>
<feature type="compositionally biased region" description="Polar residues" evidence="1">
    <location>
        <begin position="52"/>
        <end position="64"/>
    </location>
</feature>
<dbReference type="EMBL" id="NMUH01003374">
    <property type="protein sequence ID" value="MQM05226.1"/>
    <property type="molecule type" value="Genomic_DNA"/>
</dbReference>
<keyword evidence="3" id="KW-1185">Reference proteome</keyword>
<protein>
    <submittedName>
        <fullName evidence="2">Uncharacterized protein</fullName>
    </submittedName>
</protein>
<feature type="compositionally biased region" description="Basic and acidic residues" evidence="1">
    <location>
        <begin position="38"/>
        <end position="47"/>
    </location>
</feature>
<evidence type="ECO:0000313" key="3">
    <source>
        <dbReference type="Proteomes" id="UP000652761"/>
    </source>
</evidence>
<evidence type="ECO:0000256" key="1">
    <source>
        <dbReference type="SAM" id="MobiDB-lite"/>
    </source>
</evidence>